<sequence length="113" mass="12850">MGGLKLEITDGIRMFKPKSLKDASSLIQMRDEQLNHQRRAIRPIGKPLIDFQPQPKPKPASPMKKLLWDEMQKRRAHGTVDFIFGISCSSSQSRPNNHNNCPREESPNQTLAS</sequence>
<reference evidence="2" key="1">
    <citation type="submission" date="2019-03" db="EMBL/GenBank/DDBJ databases">
        <authorList>
            <person name="Mank J."/>
            <person name="Almeida P."/>
        </authorList>
    </citation>
    <scope>NUCLEOTIDE SEQUENCE</scope>
    <source>
        <strain evidence="2">78183</strain>
    </source>
</reference>
<evidence type="ECO:0000256" key="1">
    <source>
        <dbReference type="SAM" id="MobiDB-lite"/>
    </source>
</evidence>
<protein>
    <submittedName>
        <fullName evidence="2">Uncharacterized protein</fullName>
    </submittedName>
</protein>
<name>A0A6N2K6M2_SALVM</name>
<accession>A0A6N2K6M2</accession>
<organism evidence="2">
    <name type="scientific">Salix viminalis</name>
    <name type="common">Common osier</name>
    <name type="synonym">Basket willow</name>
    <dbReference type="NCBI Taxonomy" id="40686"/>
    <lineage>
        <taxon>Eukaryota</taxon>
        <taxon>Viridiplantae</taxon>
        <taxon>Streptophyta</taxon>
        <taxon>Embryophyta</taxon>
        <taxon>Tracheophyta</taxon>
        <taxon>Spermatophyta</taxon>
        <taxon>Magnoliopsida</taxon>
        <taxon>eudicotyledons</taxon>
        <taxon>Gunneridae</taxon>
        <taxon>Pentapetalae</taxon>
        <taxon>rosids</taxon>
        <taxon>fabids</taxon>
        <taxon>Malpighiales</taxon>
        <taxon>Salicaceae</taxon>
        <taxon>Saliceae</taxon>
        <taxon>Salix</taxon>
    </lineage>
</organism>
<dbReference type="AlphaFoldDB" id="A0A6N2K6M2"/>
<feature type="region of interest" description="Disordered" evidence="1">
    <location>
        <begin position="88"/>
        <end position="113"/>
    </location>
</feature>
<gene>
    <name evidence="2" type="ORF">SVIM_LOCUS32927</name>
</gene>
<evidence type="ECO:0000313" key="2">
    <source>
        <dbReference type="EMBL" id="VFU23244.1"/>
    </source>
</evidence>
<feature type="compositionally biased region" description="Polar residues" evidence="1">
    <location>
        <begin position="88"/>
        <end position="100"/>
    </location>
</feature>
<proteinExistence type="predicted"/>
<dbReference type="EMBL" id="CAADRP010000113">
    <property type="protein sequence ID" value="VFU23244.1"/>
    <property type="molecule type" value="Genomic_DNA"/>
</dbReference>